<evidence type="ECO:0000313" key="2">
    <source>
        <dbReference type="EnsemblMetazoa" id="CapteP210275"/>
    </source>
</evidence>
<reference evidence="3" key="1">
    <citation type="submission" date="2012-12" db="EMBL/GenBank/DDBJ databases">
        <authorList>
            <person name="Hellsten U."/>
            <person name="Grimwood J."/>
            <person name="Chapman J.A."/>
            <person name="Shapiro H."/>
            <person name="Aerts A."/>
            <person name="Otillar R.P."/>
            <person name="Terry A.Y."/>
            <person name="Boore J.L."/>
            <person name="Simakov O."/>
            <person name="Marletaz F."/>
            <person name="Cho S.-J."/>
            <person name="Edsinger-Gonzales E."/>
            <person name="Havlak P."/>
            <person name="Kuo D.-H."/>
            <person name="Larsson T."/>
            <person name="Lv J."/>
            <person name="Arendt D."/>
            <person name="Savage R."/>
            <person name="Osoegawa K."/>
            <person name="de Jong P."/>
            <person name="Lindberg D.R."/>
            <person name="Seaver E.C."/>
            <person name="Weisblat D.A."/>
            <person name="Putnam N.H."/>
            <person name="Grigoriev I.V."/>
            <person name="Rokhsar D.S."/>
        </authorList>
    </citation>
    <scope>NUCLEOTIDE SEQUENCE</scope>
    <source>
        <strain evidence="3">I ESC-2004</strain>
    </source>
</reference>
<gene>
    <name evidence="1" type="ORF">CAPTEDRAFT_210275</name>
</gene>
<sequence length="453" mass="52166">MMQGVVGIFLYLSISHTKTSLSSGVGKITNIAMKHYSHESTWIQKRKRLLRTTSKVKLLILYLPMRDSHNLFEVFNQDTEAVAWVDPFKIFSRSPLNVDEAEDTRKHPYRSPIKDALDVLFNCSLGSISPLLLLDSALRNNTILHNYNTCMARSPSVRQIKKCPEKLNKICQGTHSRTKCASKVLKSKSNSKEFIKSSGSKTTMQNEFNKCETLTFLRSDACLTLVDAVTKCRDRKIQSVISSSFNVSSLRTYIKETPDLFIAYYVRHPFSLADQLASQGKKSINVTLSHICKTMASDIRSLLEFEKHYPGVIRITRHEDLVNHPGSSLDEIYEHFDEAALFEAKMWFVHRMRSSKVTKAMSSWKERYDPRQANALLLRKECQYVLNYLSHAQHEQEADANEEEEPEINRELCTENGHYIEEDVGARLPDRYNLKSEFLNRVFKQIYLDGFII</sequence>
<dbReference type="HOGENOM" id="CLU_604457_0_0_1"/>
<organism evidence="1">
    <name type="scientific">Capitella teleta</name>
    <name type="common">Polychaete worm</name>
    <dbReference type="NCBI Taxonomy" id="283909"/>
    <lineage>
        <taxon>Eukaryota</taxon>
        <taxon>Metazoa</taxon>
        <taxon>Spiralia</taxon>
        <taxon>Lophotrochozoa</taxon>
        <taxon>Annelida</taxon>
        <taxon>Polychaeta</taxon>
        <taxon>Sedentaria</taxon>
        <taxon>Scolecida</taxon>
        <taxon>Capitellidae</taxon>
        <taxon>Capitella</taxon>
    </lineage>
</organism>
<dbReference type="AlphaFoldDB" id="N1PB32"/>
<name>N1PB32_CAPTE</name>
<keyword evidence="3" id="KW-1185">Reference proteome</keyword>
<dbReference type="EMBL" id="AMQN01000013">
    <property type="status" value="NOT_ANNOTATED_CDS"/>
    <property type="molecule type" value="Genomic_DNA"/>
</dbReference>
<dbReference type="EMBL" id="KB291798">
    <property type="protein sequence ID" value="ELU18807.1"/>
    <property type="molecule type" value="Genomic_DNA"/>
</dbReference>
<reference evidence="1 3" key="2">
    <citation type="journal article" date="2013" name="Nature">
        <title>Insights into bilaterian evolution from three spiralian genomes.</title>
        <authorList>
            <person name="Simakov O."/>
            <person name="Marletaz F."/>
            <person name="Cho S.J."/>
            <person name="Edsinger-Gonzales E."/>
            <person name="Havlak P."/>
            <person name="Hellsten U."/>
            <person name="Kuo D.H."/>
            <person name="Larsson T."/>
            <person name="Lv J."/>
            <person name="Arendt D."/>
            <person name="Savage R."/>
            <person name="Osoegawa K."/>
            <person name="de Jong P."/>
            <person name="Grimwood J."/>
            <person name="Chapman J.A."/>
            <person name="Shapiro H."/>
            <person name="Aerts A."/>
            <person name="Otillar R.P."/>
            <person name="Terry A.Y."/>
            <person name="Boore J.L."/>
            <person name="Grigoriev I.V."/>
            <person name="Lindberg D.R."/>
            <person name="Seaver E.C."/>
            <person name="Weisblat D.A."/>
            <person name="Putnam N.H."/>
            <person name="Rokhsar D.S."/>
        </authorList>
    </citation>
    <scope>NUCLEOTIDE SEQUENCE</scope>
    <source>
        <strain evidence="1 3">I ESC-2004</strain>
    </source>
</reference>
<dbReference type="EMBL" id="AMQN01000014">
    <property type="status" value="NOT_ANNOTATED_CDS"/>
    <property type="molecule type" value="Genomic_DNA"/>
</dbReference>
<dbReference type="Gene3D" id="3.40.50.300">
    <property type="entry name" value="P-loop containing nucleotide triphosphate hydrolases"/>
    <property type="match status" value="1"/>
</dbReference>
<dbReference type="SUPFAM" id="SSF52540">
    <property type="entry name" value="P-loop containing nucleoside triphosphate hydrolases"/>
    <property type="match status" value="1"/>
</dbReference>
<accession>N1PB32</accession>
<reference evidence="2" key="3">
    <citation type="submission" date="2015-06" db="UniProtKB">
        <authorList>
            <consortium name="EnsemblMetazoa"/>
        </authorList>
    </citation>
    <scope>IDENTIFICATION</scope>
</reference>
<evidence type="ECO:0008006" key="4">
    <source>
        <dbReference type="Google" id="ProtNLM"/>
    </source>
</evidence>
<evidence type="ECO:0000313" key="3">
    <source>
        <dbReference type="Proteomes" id="UP000014760"/>
    </source>
</evidence>
<protein>
    <recommendedName>
        <fullName evidence="4">Sulfotransferase domain-containing protein</fullName>
    </recommendedName>
</protein>
<evidence type="ECO:0000313" key="1">
    <source>
        <dbReference type="EMBL" id="ELU18807.1"/>
    </source>
</evidence>
<proteinExistence type="predicted"/>
<dbReference type="InterPro" id="IPR027417">
    <property type="entry name" value="P-loop_NTPase"/>
</dbReference>
<dbReference type="Proteomes" id="UP000014760">
    <property type="component" value="Unassembled WGS sequence"/>
</dbReference>
<dbReference type="EnsemblMetazoa" id="CapteT210275">
    <property type="protein sequence ID" value="CapteP210275"/>
    <property type="gene ID" value="CapteG210275"/>
</dbReference>